<comment type="similarity">
    <text evidence="1">Belongs to the N-Me-Phe pilin family.</text>
</comment>
<dbReference type="Pfam" id="PF00114">
    <property type="entry name" value="Pilin"/>
    <property type="match status" value="1"/>
</dbReference>
<feature type="transmembrane region" description="Helical" evidence="2">
    <location>
        <begin position="99"/>
        <end position="124"/>
    </location>
</feature>
<gene>
    <name evidence="4" type="ORF">XpopCFBP1817_03340</name>
</gene>
<dbReference type="Pfam" id="PF14237">
    <property type="entry name" value="GYF_2"/>
    <property type="match status" value="1"/>
</dbReference>
<sequence>MSSWYCAEGNRHRRGPVVSEALLGLYRDRAIALDTLVWREGLFQWVPLSDCADELGPPISSDLSAAALPPPLPAARVSPAHSSAPPAHGLPNNGPGWPLALVLGAVAGMFVLMAVIGILAAIALPAYQDYVGHAKVAKALASLAPLKPQIAEFLAQEGRCAVNGDAGFQTPEHYANDVVSSVRIGRFDTTECGVEALIHAPTIARIDGKALWLDFDADTGSWQCSSEIDDNLLPPDCRG</sequence>
<dbReference type="EMBL" id="MDEJ01000012">
    <property type="protein sequence ID" value="PPU99027.1"/>
    <property type="molecule type" value="Genomic_DNA"/>
</dbReference>
<keyword evidence="5" id="KW-1185">Reference proteome</keyword>
<dbReference type="OrthoDB" id="198456at2"/>
<evidence type="ECO:0000256" key="1">
    <source>
        <dbReference type="ARBA" id="ARBA00005233"/>
    </source>
</evidence>
<dbReference type="GO" id="GO:0009289">
    <property type="term" value="C:pilus"/>
    <property type="evidence" value="ECO:0007669"/>
    <property type="project" value="InterPro"/>
</dbReference>
<dbReference type="Proteomes" id="UP000239939">
    <property type="component" value="Unassembled WGS sequence"/>
</dbReference>
<comment type="caution">
    <text evidence="4">The sequence shown here is derived from an EMBL/GenBank/DDBJ whole genome shotgun (WGS) entry which is preliminary data.</text>
</comment>
<evidence type="ECO:0000256" key="2">
    <source>
        <dbReference type="SAM" id="Phobius"/>
    </source>
</evidence>
<dbReference type="SUPFAM" id="SSF54523">
    <property type="entry name" value="Pili subunits"/>
    <property type="match status" value="1"/>
</dbReference>
<keyword evidence="2" id="KW-1133">Transmembrane helix</keyword>
<dbReference type="InterPro" id="IPR045584">
    <property type="entry name" value="Pilin-like"/>
</dbReference>
<dbReference type="InterPro" id="IPR025640">
    <property type="entry name" value="GYF_2"/>
</dbReference>
<dbReference type="RefSeq" id="WP_128415988.1">
    <property type="nucleotide sequence ID" value="NZ_MDEJ01000012.1"/>
</dbReference>
<accession>A0A2S7F0Z7</accession>
<organism evidence="4 5">
    <name type="scientific">Xanthomonas populi</name>
    <dbReference type="NCBI Taxonomy" id="53414"/>
    <lineage>
        <taxon>Bacteria</taxon>
        <taxon>Pseudomonadati</taxon>
        <taxon>Pseudomonadota</taxon>
        <taxon>Gammaproteobacteria</taxon>
        <taxon>Lysobacterales</taxon>
        <taxon>Lysobacteraceae</taxon>
        <taxon>Xanthomonas</taxon>
    </lineage>
</organism>
<evidence type="ECO:0000259" key="3">
    <source>
        <dbReference type="Pfam" id="PF14237"/>
    </source>
</evidence>
<evidence type="ECO:0000313" key="4">
    <source>
        <dbReference type="EMBL" id="PPU99027.1"/>
    </source>
</evidence>
<name>A0A2S7F0Z7_9XANT</name>
<reference evidence="5" key="1">
    <citation type="submission" date="2016-08" db="EMBL/GenBank/DDBJ databases">
        <authorList>
            <person name="Merda D."/>
            <person name="Briand M."/>
            <person name="Taghouti G."/>
            <person name="Carrere S."/>
            <person name="Gouzy J."/>
            <person name="Portier P."/>
            <person name="Jacques M.-A."/>
            <person name="Fischer-Le Saux M."/>
        </authorList>
    </citation>
    <scope>NUCLEOTIDE SEQUENCE [LARGE SCALE GENOMIC DNA]</scope>
    <source>
        <strain evidence="5">CFBP1817</strain>
    </source>
</reference>
<dbReference type="Gene3D" id="3.30.700.10">
    <property type="entry name" value="Glycoprotein, Type 4 Pilin"/>
    <property type="match status" value="1"/>
</dbReference>
<keyword evidence="2" id="KW-0472">Membrane</keyword>
<keyword evidence="2" id="KW-0812">Transmembrane</keyword>
<protein>
    <submittedName>
        <fullName evidence="4">Pilus assembly protein PilA</fullName>
    </submittedName>
</protein>
<dbReference type="AlphaFoldDB" id="A0A2S7F0Z7"/>
<dbReference type="InterPro" id="IPR001082">
    <property type="entry name" value="Pilin"/>
</dbReference>
<evidence type="ECO:0000313" key="5">
    <source>
        <dbReference type="Proteomes" id="UP000239939"/>
    </source>
</evidence>
<dbReference type="GO" id="GO:0007155">
    <property type="term" value="P:cell adhesion"/>
    <property type="evidence" value="ECO:0007669"/>
    <property type="project" value="InterPro"/>
</dbReference>
<feature type="domain" description="GYF" evidence="3">
    <location>
        <begin position="4"/>
        <end position="52"/>
    </location>
</feature>
<proteinExistence type="inferred from homology"/>